<organism evidence="3 4">
    <name type="scientific">Botrytis galanthina</name>
    <dbReference type="NCBI Taxonomy" id="278940"/>
    <lineage>
        <taxon>Eukaryota</taxon>
        <taxon>Fungi</taxon>
        <taxon>Dikarya</taxon>
        <taxon>Ascomycota</taxon>
        <taxon>Pezizomycotina</taxon>
        <taxon>Leotiomycetes</taxon>
        <taxon>Helotiales</taxon>
        <taxon>Sclerotiniaceae</taxon>
        <taxon>Botrytis</taxon>
    </lineage>
</organism>
<reference evidence="3 4" key="1">
    <citation type="submission" date="2017-12" db="EMBL/GenBank/DDBJ databases">
        <title>Comparative genomics of Botrytis spp.</title>
        <authorList>
            <person name="Valero-Jimenez C.A."/>
            <person name="Tapia P."/>
            <person name="Veloso J."/>
            <person name="Silva-Moreno E."/>
            <person name="Staats M."/>
            <person name="Valdes J.H."/>
            <person name="Van Kan J.A.L."/>
        </authorList>
    </citation>
    <scope>NUCLEOTIDE SEQUENCE [LARGE SCALE GENOMIC DNA]</scope>
    <source>
        <strain evidence="3 4">MUCL435</strain>
    </source>
</reference>
<dbReference type="OrthoDB" id="71437at2759"/>
<dbReference type="PANTHER" id="PTHR22842">
    <property type="entry name" value="WD40 REPEAT PROTEIN"/>
    <property type="match status" value="1"/>
</dbReference>
<dbReference type="GO" id="GO:0005737">
    <property type="term" value="C:cytoplasm"/>
    <property type="evidence" value="ECO:0007669"/>
    <property type="project" value="UniProtKB-SubCell"/>
</dbReference>
<dbReference type="EMBL" id="PQXL01000044">
    <property type="protein sequence ID" value="THV53715.1"/>
    <property type="molecule type" value="Genomic_DNA"/>
</dbReference>
<evidence type="ECO:0000313" key="4">
    <source>
        <dbReference type="Proteomes" id="UP000308671"/>
    </source>
</evidence>
<keyword evidence="2" id="KW-0963">Cytoplasm</keyword>
<name>A0A4S8RB94_9HELO</name>
<dbReference type="AlphaFoldDB" id="A0A4S8RB94"/>
<dbReference type="Proteomes" id="UP000308671">
    <property type="component" value="Unassembled WGS sequence"/>
</dbReference>
<sequence length="197" mass="22049">MDRESGGCLKTYKDEGFKNEEFRVRSCFGGNEKWVLSGNENVKGPDGEVVVWETLTGNVLHRIKVEGSEVEGKKKIGRDGKEKERTNVISAIAWKENGKGDQWCCADGQFRGAFQTAVTYTGSKMKSAAKLNAYFPPRKKQPFLSKPIHLVGQEFQQRKSSVVCFKPSGSLGKGIYLFSSVVKVRAWLHFIDSEVFT</sequence>
<proteinExistence type="predicted"/>
<dbReference type="GO" id="GO:0000398">
    <property type="term" value="P:mRNA splicing, via spliceosome"/>
    <property type="evidence" value="ECO:0007669"/>
    <property type="project" value="TreeGrafter"/>
</dbReference>
<dbReference type="GO" id="GO:0071013">
    <property type="term" value="C:catalytic step 2 spliceosome"/>
    <property type="evidence" value="ECO:0007669"/>
    <property type="project" value="TreeGrafter"/>
</dbReference>
<evidence type="ECO:0000313" key="3">
    <source>
        <dbReference type="EMBL" id="THV53715.1"/>
    </source>
</evidence>
<comment type="subcellular location">
    <subcellularLocation>
        <location evidence="1">Cytoplasm</location>
    </subcellularLocation>
</comment>
<evidence type="ECO:0000256" key="1">
    <source>
        <dbReference type="ARBA" id="ARBA00004496"/>
    </source>
</evidence>
<dbReference type="PANTHER" id="PTHR22842:SF3">
    <property type="entry name" value="WD REPEAT DOMAIN-CONTAINING PROTEIN 83"/>
    <property type="match status" value="1"/>
</dbReference>
<gene>
    <name evidence="3" type="ORF">BGAL_0044g00400</name>
</gene>
<evidence type="ECO:0000256" key="2">
    <source>
        <dbReference type="ARBA" id="ARBA00022490"/>
    </source>
</evidence>
<comment type="caution">
    <text evidence="3">The sequence shown here is derived from an EMBL/GenBank/DDBJ whole genome shotgun (WGS) entry which is preliminary data.</text>
</comment>
<protein>
    <submittedName>
        <fullName evidence="3">Uncharacterized protein</fullName>
    </submittedName>
</protein>
<keyword evidence="4" id="KW-1185">Reference proteome</keyword>
<accession>A0A4S8RB94</accession>
<dbReference type="InterPro" id="IPR051980">
    <property type="entry name" value="WD_repeat_MORG1"/>
</dbReference>